<dbReference type="RefSeq" id="WP_152193875.1">
    <property type="nucleotide sequence ID" value="NZ_VUKD01000001.1"/>
</dbReference>
<dbReference type="InterPro" id="IPR042095">
    <property type="entry name" value="SUMF_sf"/>
</dbReference>
<evidence type="ECO:0000256" key="1">
    <source>
        <dbReference type="SAM" id="MobiDB-lite"/>
    </source>
</evidence>
<dbReference type="Pfam" id="PF03781">
    <property type="entry name" value="FGE-sulfatase"/>
    <property type="match status" value="1"/>
</dbReference>
<evidence type="ECO:0000313" key="3">
    <source>
        <dbReference type="EMBL" id="MPV38596.1"/>
    </source>
</evidence>
<sequence>MSCCAGTGRSDIALGATPAIPAIPAIQAIQAPASRPVGRAEASDGHRHVVDLPGGAFLMGGDDPDANPMDGEGPPRRVEVSPFGIEAHAVTNDAFGEFVAATGYRTESEDFGWSFVFARFLSREARATARRVPDAPWWCAVAGATWFAPEGPGSGVAGRGDHPVVHVSWRDAEAYAAWRGGRLPTEAEWEYAARGGLEQARYPWGDELTPGGEHRCNIWQGRFPVRNTGEDGHLGTAPVETFAPNGFGLFQMSGNVWEMCADGWTATRWAGADDRPVLDPVGPAGGSERVMRGGSYLCHASYCNRYRVAARTKNAPDSAAGNQGFRIAFDPAPRPEAALRP</sequence>
<keyword evidence="4" id="KW-1185">Reference proteome</keyword>
<evidence type="ECO:0000259" key="2">
    <source>
        <dbReference type="Pfam" id="PF03781"/>
    </source>
</evidence>
<organism evidence="3 4">
    <name type="scientific">Georgenia subflava</name>
    <dbReference type="NCBI Taxonomy" id="1622177"/>
    <lineage>
        <taxon>Bacteria</taxon>
        <taxon>Bacillati</taxon>
        <taxon>Actinomycetota</taxon>
        <taxon>Actinomycetes</taxon>
        <taxon>Micrococcales</taxon>
        <taxon>Bogoriellaceae</taxon>
        <taxon>Georgenia</taxon>
    </lineage>
</organism>
<feature type="region of interest" description="Disordered" evidence="1">
    <location>
        <begin position="316"/>
        <end position="341"/>
    </location>
</feature>
<proteinExistence type="predicted"/>
<dbReference type="Gene3D" id="3.90.1580.10">
    <property type="entry name" value="paralog of FGE (formylglycine-generating enzyme)"/>
    <property type="match status" value="1"/>
</dbReference>
<dbReference type="AlphaFoldDB" id="A0A6N7ER53"/>
<comment type="caution">
    <text evidence="3">The sequence shown here is derived from an EMBL/GenBank/DDBJ whole genome shotgun (WGS) entry which is preliminary data.</text>
</comment>
<evidence type="ECO:0000313" key="4">
    <source>
        <dbReference type="Proteomes" id="UP000437709"/>
    </source>
</evidence>
<dbReference type="GO" id="GO:0120147">
    <property type="term" value="F:formylglycine-generating oxidase activity"/>
    <property type="evidence" value="ECO:0007669"/>
    <property type="project" value="TreeGrafter"/>
</dbReference>
<feature type="domain" description="Sulfatase-modifying factor enzyme-like" evidence="2">
    <location>
        <begin position="48"/>
        <end position="328"/>
    </location>
</feature>
<dbReference type="PANTHER" id="PTHR23150">
    <property type="entry name" value="SULFATASE MODIFYING FACTOR 1, 2"/>
    <property type="match status" value="1"/>
</dbReference>
<dbReference type="Proteomes" id="UP000437709">
    <property type="component" value="Unassembled WGS sequence"/>
</dbReference>
<dbReference type="InterPro" id="IPR016187">
    <property type="entry name" value="CTDL_fold"/>
</dbReference>
<dbReference type="PANTHER" id="PTHR23150:SF19">
    <property type="entry name" value="FORMYLGLYCINE-GENERATING ENZYME"/>
    <property type="match status" value="1"/>
</dbReference>
<dbReference type="InterPro" id="IPR051043">
    <property type="entry name" value="Sulfatase_Mod_Factor_Kinase"/>
</dbReference>
<dbReference type="InterPro" id="IPR005532">
    <property type="entry name" value="SUMF_dom"/>
</dbReference>
<dbReference type="OrthoDB" id="9768004at2"/>
<name>A0A6N7ER53_9MICO</name>
<gene>
    <name evidence="3" type="ORF">GB881_16380</name>
</gene>
<protein>
    <submittedName>
        <fullName evidence="3">SUMF1/EgtB/PvdO family nonheme iron enzyme</fullName>
    </submittedName>
</protein>
<accession>A0A6N7ER53</accession>
<reference evidence="3 4" key="1">
    <citation type="submission" date="2019-10" db="EMBL/GenBank/DDBJ databases">
        <title>Georgenia wutianyii sp. nov. and Georgenia yuyongxinii sp. nov. isolated from plateau pika (Ochotona curzoniae) in the Qinghai-Tibet plateau of China.</title>
        <authorList>
            <person name="Tian Z."/>
        </authorList>
    </citation>
    <scope>NUCLEOTIDE SEQUENCE [LARGE SCALE GENOMIC DNA]</scope>
    <source>
        <strain evidence="3 4">JCM 19765</strain>
    </source>
</reference>
<dbReference type="EMBL" id="WHPC01000091">
    <property type="protein sequence ID" value="MPV38596.1"/>
    <property type="molecule type" value="Genomic_DNA"/>
</dbReference>
<dbReference type="SUPFAM" id="SSF56436">
    <property type="entry name" value="C-type lectin-like"/>
    <property type="match status" value="1"/>
</dbReference>